<sequence>MRWSSVPCQGERRQQSHRRVVISQLNPWHPAPHWSPDPEATQHVLPPTTLKRFRLPNNRPFIYPLALFPEDIIAGRDLLRNGPFSDFSQESSKGAEGKDIDLGDIEFSWIDSMLP</sequence>
<evidence type="ECO:0000313" key="2">
    <source>
        <dbReference type="Proteomes" id="UP000886595"/>
    </source>
</evidence>
<proteinExistence type="predicted"/>
<name>A0A8X7QWM9_BRACI</name>
<comment type="caution">
    <text evidence="1">The sequence shown here is derived from an EMBL/GenBank/DDBJ whole genome shotgun (WGS) entry which is preliminary data.</text>
</comment>
<dbReference type="Proteomes" id="UP000886595">
    <property type="component" value="Unassembled WGS sequence"/>
</dbReference>
<gene>
    <name evidence="1" type="ORF">Bca52824_058640</name>
</gene>
<keyword evidence="2" id="KW-1185">Reference proteome</keyword>
<evidence type="ECO:0000313" key="1">
    <source>
        <dbReference type="EMBL" id="KAG2276085.1"/>
    </source>
</evidence>
<dbReference type="EMBL" id="JAAMPC010000012">
    <property type="protein sequence ID" value="KAG2276085.1"/>
    <property type="molecule type" value="Genomic_DNA"/>
</dbReference>
<protein>
    <submittedName>
        <fullName evidence="1">Uncharacterized protein</fullName>
    </submittedName>
</protein>
<reference evidence="1 2" key="1">
    <citation type="submission" date="2020-02" db="EMBL/GenBank/DDBJ databases">
        <authorList>
            <person name="Ma Q."/>
            <person name="Huang Y."/>
            <person name="Song X."/>
            <person name="Pei D."/>
        </authorList>
    </citation>
    <scope>NUCLEOTIDE SEQUENCE [LARGE SCALE GENOMIC DNA]</scope>
    <source>
        <strain evidence="1">Sxm20200214</strain>
        <tissue evidence="1">Leaf</tissue>
    </source>
</reference>
<accession>A0A8X7QWM9</accession>
<organism evidence="1 2">
    <name type="scientific">Brassica carinata</name>
    <name type="common">Ethiopian mustard</name>
    <name type="synonym">Abyssinian cabbage</name>
    <dbReference type="NCBI Taxonomy" id="52824"/>
    <lineage>
        <taxon>Eukaryota</taxon>
        <taxon>Viridiplantae</taxon>
        <taxon>Streptophyta</taxon>
        <taxon>Embryophyta</taxon>
        <taxon>Tracheophyta</taxon>
        <taxon>Spermatophyta</taxon>
        <taxon>Magnoliopsida</taxon>
        <taxon>eudicotyledons</taxon>
        <taxon>Gunneridae</taxon>
        <taxon>Pentapetalae</taxon>
        <taxon>rosids</taxon>
        <taxon>malvids</taxon>
        <taxon>Brassicales</taxon>
        <taxon>Brassicaceae</taxon>
        <taxon>Brassiceae</taxon>
        <taxon>Brassica</taxon>
    </lineage>
</organism>
<dbReference type="AlphaFoldDB" id="A0A8X7QWM9"/>